<organism evidence="2 3">
    <name type="scientific">Nocardia macrotermitis</name>
    <dbReference type="NCBI Taxonomy" id="2585198"/>
    <lineage>
        <taxon>Bacteria</taxon>
        <taxon>Bacillati</taxon>
        <taxon>Actinomycetota</taxon>
        <taxon>Actinomycetes</taxon>
        <taxon>Mycobacteriales</taxon>
        <taxon>Nocardiaceae</taxon>
        <taxon>Nocardia</taxon>
    </lineage>
</organism>
<dbReference type="InterPro" id="IPR037401">
    <property type="entry name" value="SnoaL-like"/>
</dbReference>
<protein>
    <recommendedName>
        <fullName evidence="1">SnoaL-like domain-containing protein</fullName>
    </recommendedName>
</protein>
<dbReference type="Pfam" id="PF13474">
    <property type="entry name" value="SnoaL_3"/>
    <property type="match status" value="1"/>
</dbReference>
<evidence type="ECO:0000313" key="2">
    <source>
        <dbReference type="EMBL" id="MQY22850.1"/>
    </source>
</evidence>
<gene>
    <name evidence="2" type="ORF">NRB20_59730</name>
</gene>
<accession>A0A7K0DAP3</accession>
<evidence type="ECO:0000259" key="1">
    <source>
        <dbReference type="Pfam" id="PF13474"/>
    </source>
</evidence>
<keyword evidence="3" id="KW-1185">Reference proteome</keyword>
<evidence type="ECO:0000313" key="3">
    <source>
        <dbReference type="Proteomes" id="UP000438448"/>
    </source>
</evidence>
<dbReference type="AlphaFoldDB" id="A0A7K0DAP3"/>
<dbReference type="OrthoDB" id="9842485at2"/>
<dbReference type="InterPro" id="IPR032710">
    <property type="entry name" value="NTF2-like_dom_sf"/>
</dbReference>
<dbReference type="SUPFAM" id="SSF54427">
    <property type="entry name" value="NTF2-like"/>
    <property type="match status" value="1"/>
</dbReference>
<proteinExistence type="predicted"/>
<dbReference type="RefSeq" id="WP_153414656.1">
    <property type="nucleotide sequence ID" value="NZ_WEGK01000015.1"/>
</dbReference>
<dbReference type="Proteomes" id="UP000438448">
    <property type="component" value="Unassembled WGS sequence"/>
</dbReference>
<feature type="domain" description="SnoaL-like" evidence="1">
    <location>
        <begin position="14"/>
        <end position="125"/>
    </location>
</feature>
<dbReference type="Gene3D" id="3.10.450.50">
    <property type="match status" value="1"/>
</dbReference>
<comment type="caution">
    <text evidence="2">The sequence shown here is derived from an EMBL/GenBank/DDBJ whole genome shotgun (WGS) entry which is preliminary data.</text>
</comment>
<name>A0A7K0DAP3_9NOCA</name>
<reference evidence="2 3" key="1">
    <citation type="submission" date="2019-10" db="EMBL/GenBank/DDBJ databases">
        <title>Nocardia macrotermitis sp. nov. and Nocardia aurantia sp. nov., isolated from the gut of fungus growing-termite Macrotermes natalensis.</title>
        <authorList>
            <person name="Benndorf R."/>
            <person name="Schwitalla J."/>
            <person name="Martin K."/>
            <person name="De Beer W."/>
            <person name="Kaster A.-K."/>
            <person name="Vollmers J."/>
            <person name="Poulsen M."/>
            <person name="Beemelmanns C."/>
        </authorList>
    </citation>
    <scope>NUCLEOTIDE SEQUENCE [LARGE SCALE GENOMIC DNA]</scope>
    <source>
        <strain evidence="2 3">RB20</strain>
    </source>
</reference>
<sequence>MTDAPLPPLLTAQVKAVLDRYDTALASGDSAAVTATFAEFGACYPGDDTAAFGTDIGPHYRQVCATARPPLRRRVHDIASGGDVVFVTTTVTPTQETAPTTPTGELFILRRRAKQWAILAHLGSPGPTP</sequence>
<dbReference type="EMBL" id="WEGK01000015">
    <property type="protein sequence ID" value="MQY22850.1"/>
    <property type="molecule type" value="Genomic_DNA"/>
</dbReference>